<evidence type="ECO:0000256" key="1">
    <source>
        <dbReference type="ARBA" id="ARBA00004141"/>
    </source>
</evidence>
<proteinExistence type="inferred from homology"/>
<evidence type="ECO:0000256" key="3">
    <source>
        <dbReference type="ARBA" id="ARBA00006757"/>
    </source>
</evidence>
<feature type="transmembrane region" description="Helical" evidence="7">
    <location>
        <begin position="78"/>
        <end position="98"/>
    </location>
</feature>
<dbReference type="EMBL" id="JAUJFL010000003">
    <property type="protein sequence ID" value="KAK2608289.1"/>
    <property type="molecule type" value="Genomic_DNA"/>
</dbReference>
<keyword evidence="9" id="KW-1185">Reference proteome</keyword>
<dbReference type="PANTHER" id="PTHR42038">
    <property type="match status" value="1"/>
</dbReference>
<dbReference type="Proteomes" id="UP001265746">
    <property type="component" value="Unassembled WGS sequence"/>
</dbReference>
<evidence type="ECO:0000313" key="8">
    <source>
        <dbReference type="EMBL" id="KAK2608289.1"/>
    </source>
</evidence>
<evidence type="ECO:0000256" key="7">
    <source>
        <dbReference type="SAM" id="Phobius"/>
    </source>
</evidence>
<comment type="similarity">
    <text evidence="3">Belongs to the paxB family.</text>
</comment>
<dbReference type="Pfam" id="PF25129">
    <property type="entry name" value="Pyr4-TMTC"/>
    <property type="match status" value="1"/>
</dbReference>
<comment type="subcellular location">
    <subcellularLocation>
        <location evidence="1">Membrane</location>
        <topology evidence="1">Multi-pass membrane protein</topology>
    </subcellularLocation>
</comment>
<evidence type="ECO:0000256" key="5">
    <source>
        <dbReference type="ARBA" id="ARBA00022989"/>
    </source>
</evidence>
<keyword evidence="6 7" id="KW-0472">Membrane</keyword>
<evidence type="ECO:0008006" key="10">
    <source>
        <dbReference type="Google" id="ProtNLM"/>
    </source>
</evidence>
<feature type="transmembrane region" description="Helical" evidence="7">
    <location>
        <begin position="20"/>
        <end position="42"/>
    </location>
</feature>
<dbReference type="GO" id="GO:0016020">
    <property type="term" value="C:membrane"/>
    <property type="evidence" value="ECO:0007669"/>
    <property type="project" value="UniProtKB-SubCell"/>
</dbReference>
<name>A0AAD9W529_PHOAM</name>
<feature type="transmembrane region" description="Helical" evidence="7">
    <location>
        <begin position="110"/>
        <end position="133"/>
    </location>
</feature>
<evidence type="ECO:0000313" key="9">
    <source>
        <dbReference type="Proteomes" id="UP001265746"/>
    </source>
</evidence>
<dbReference type="AlphaFoldDB" id="A0AAD9W529"/>
<keyword evidence="4 7" id="KW-0812">Transmembrane</keyword>
<reference evidence="8" key="1">
    <citation type="submission" date="2023-06" db="EMBL/GenBank/DDBJ databases">
        <authorList>
            <person name="Noh H."/>
        </authorList>
    </citation>
    <scope>NUCLEOTIDE SEQUENCE</scope>
    <source>
        <strain evidence="8">DUCC20226</strain>
    </source>
</reference>
<evidence type="ECO:0000256" key="6">
    <source>
        <dbReference type="ARBA" id="ARBA00023136"/>
    </source>
</evidence>
<keyword evidence="5 7" id="KW-1133">Transmembrane helix</keyword>
<dbReference type="GO" id="GO:0016829">
    <property type="term" value="F:lyase activity"/>
    <property type="evidence" value="ECO:0007669"/>
    <property type="project" value="InterPro"/>
</dbReference>
<evidence type="ECO:0000256" key="4">
    <source>
        <dbReference type="ARBA" id="ARBA00022692"/>
    </source>
</evidence>
<sequence>MSYHLPLSPVDRAIQPPVYYLQVQDFLILNVSIFWTIAYVLYVRQGYRDKSYGMPLFALGGNIAWEFLFGVAMPTSVAQVVCFVPWLVIDIFIIHTTWKYGPHQWKQSPIVANNIGSILVFGVLFMTGAFYFFIKTVGLDAASFYLGYSDQLLISATSLAQLLRRNSTSGHSWGIWFCRTFGTFLSIVLFSWRYYHYPGSYPRVAEPIVVFFFVASEVIDISYAFVYAHIDRKEKAALKEKSKRK</sequence>
<organism evidence="8 9">
    <name type="scientific">Phomopsis amygdali</name>
    <name type="common">Fusicoccum amygdali</name>
    <dbReference type="NCBI Taxonomy" id="1214568"/>
    <lineage>
        <taxon>Eukaryota</taxon>
        <taxon>Fungi</taxon>
        <taxon>Dikarya</taxon>
        <taxon>Ascomycota</taxon>
        <taxon>Pezizomycotina</taxon>
        <taxon>Sordariomycetes</taxon>
        <taxon>Sordariomycetidae</taxon>
        <taxon>Diaporthales</taxon>
        <taxon>Diaporthaceae</taxon>
        <taxon>Diaporthe</taxon>
    </lineage>
</organism>
<accession>A0AAD9W529</accession>
<protein>
    <recommendedName>
        <fullName evidence="10">Integral membrane protein</fullName>
    </recommendedName>
</protein>
<evidence type="ECO:0000256" key="2">
    <source>
        <dbReference type="ARBA" id="ARBA00005179"/>
    </source>
</evidence>
<dbReference type="PANTHER" id="PTHR42038:SF2">
    <property type="entry name" value="TERPENE CYCLASE AUSL"/>
    <property type="match status" value="1"/>
</dbReference>
<dbReference type="InterPro" id="IPR039020">
    <property type="entry name" value="PaxB-like"/>
</dbReference>
<comment type="pathway">
    <text evidence="2">Secondary metabolite biosynthesis.</text>
</comment>
<feature type="transmembrane region" description="Helical" evidence="7">
    <location>
        <begin position="207"/>
        <end position="230"/>
    </location>
</feature>
<comment type="caution">
    <text evidence="8">The sequence shown here is derived from an EMBL/GenBank/DDBJ whole genome shotgun (WGS) entry which is preliminary data.</text>
</comment>
<gene>
    <name evidence="8" type="ORF">N8I77_006907</name>
</gene>
<feature type="transmembrane region" description="Helical" evidence="7">
    <location>
        <begin position="175"/>
        <end position="195"/>
    </location>
</feature>